<keyword evidence="3" id="KW-1185">Reference proteome</keyword>
<evidence type="ECO:0000313" key="3">
    <source>
        <dbReference type="Proteomes" id="UP000681075"/>
    </source>
</evidence>
<protein>
    <recommendedName>
        <fullName evidence="4">DUF2937 domain-containing protein</fullName>
    </recommendedName>
</protein>
<dbReference type="RefSeq" id="WP_420242391.1">
    <property type="nucleotide sequence ID" value="NZ_BOPV01000001.1"/>
</dbReference>
<dbReference type="AlphaFoldDB" id="A0A8S8X967"/>
<feature type="transmembrane region" description="Helical" evidence="1">
    <location>
        <begin position="134"/>
        <end position="152"/>
    </location>
</feature>
<dbReference type="InterPro" id="IPR022584">
    <property type="entry name" value="DUF2937"/>
</dbReference>
<reference evidence="2" key="1">
    <citation type="submission" date="2021-02" db="EMBL/GenBank/DDBJ databases">
        <title>Genome sequence of Rhodospirillales sp. strain TMPK1 isolated from soil.</title>
        <authorList>
            <person name="Nakai R."/>
            <person name="Kusada H."/>
            <person name="Tamaki H."/>
        </authorList>
    </citation>
    <scope>NUCLEOTIDE SEQUENCE</scope>
    <source>
        <strain evidence="2">TMPK1</strain>
    </source>
</reference>
<keyword evidence="1" id="KW-1133">Transmembrane helix</keyword>
<name>A0A8S8X967_9PROT</name>
<accession>A0A8S8X967</accession>
<organism evidence="2 3">
    <name type="scientific">Roseiterribacter gracilis</name>
    <dbReference type="NCBI Taxonomy" id="2812848"/>
    <lineage>
        <taxon>Bacteria</taxon>
        <taxon>Pseudomonadati</taxon>
        <taxon>Pseudomonadota</taxon>
        <taxon>Alphaproteobacteria</taxon>
        <taxon>Rhodospirillales</taxon>
        <taxon>Roseiterribacteraceae</taxon>
        <taxon>Roseiterribacter</taxon>
    </lineage>
</organism>
<evidence type="ECO:0000313" key="2">
    <source>
        <dbReference type="EMBL" id="GIL39284.1"/>
    </source>
</evidence>
<evidence type="ECO:0008006" key="4">
    <source>
        <dbReference type="Google" id="ProtNLM"/>
    </source>
</evidence>
<gene>
    <name evidence="2" type="ORF">TMPK1_15210</name>
</gene>
<keyword evidence="1" id="KW-0472">Membrane</keyword>
<sequence>MIGRLLAWIVLGAGLLVGSQFAHLSDLYIERLLGRLDELHRAVQTMRAQAQEAGLDLDAWIAHFEQSDDQIVHRDGVEKRATLARAQQYEDDAAALTGADLVHLPIEFVRRVDHDMLRAVVHRYEPAFPAGLRGFVYTGVGALVGLIFGALLSPRRKRRFRRT</sequence>
<dbReference type="EMBL" id="BOPV01000001">
    <property type="protein sequence ID" value="GIL39284.1"/>
    <property type="molecule type" value="Genomic_DNA"/>
</dbReference>
<evidence type="ECO:0000256" key="1">
    <source>
        <dbReference type="SAM" id="Phobius"/>
    </source>
</evidence>
<dbReference type="Pfam" id="PF11157">
    <property type="entry name" value="DUF2937"/>
    <property type="match status" value="1"/>
</dbReference>
<dbReference type="Proteomes" id="UP000681075">
    <property type="component" value="Unassembled WGS sequence"/>
</dbReference>
<proteinExistence type="predicted"/>
<comment type="caution">
    <text evidence="2">The sequence shown here is derived from an EMBL/GenBank/DDBJ whole genome shotgun (WGS) entry which is preliminary data.</text>
</comment>
<keyword evidence="1" id="KW-0812">Transmembrane</keyword>